<dbReference type="Proteomes" id="UP000204215">
    <property type="component" value="Segment"/>
</dbReference>
<proteinExistence type="predicted"/>
<evidence type="ECO:0000256" key="1">
    <source>
        <dbReference type="SAM" id="Coils"/>
    </source>
</evidence>
<feature type="coiled-coil region" evidence="1">
    <location>
        <begin position="12"/>
        <end position="46"/>
    </location>
</feature>
<keyword evidence="3" id="KW-1185">Reference proteome</keyword>
<evidence type="ECO:0000313" key="2">
    <source>
        <dbReference type="EMBL" id="ANA85368.1"/>
    </source>
</evidence>
<evidence type="ECO:0000313" key="3">
    <source>
        <dbReference type="Proteomes" id="UP000204215"/>
    </source>
</evidence>
<reference evidence="2 3" key="1">
    <citation type="submission" date="2016-03" db="EMBL/GenBank/DDBJ databases">
        <authorList>
            <person name="Montgomery M.T."/>
            <person name="Guerrero C.A."/>
            <person name="Mavrich T.N."/>
            <person name="Pope W.H."/>
            <person name="Garlena R.A."/>
            <person name="Russell D.A."/>
            <person name="Jacobs-Sera D."/>
            <person name="Hendrix R.W."/>
            <person name="Hatfull G.F."/>
        </authorList>
    </citation>
    <scope>NUCLEOTIDE SEQUENCE [LARGE SCALE GENOMIC DNA]</scope>
</reference>
<protein>
    <submittedName>
        <fullName evidence="2">Uncharacterized protein</fullName>
    </submittedName>
</protein>
<sequence length="187" mass="20438">MSAPGVVSALIGTAAENKIRDLELRLNAVRQQRDEATQQLLDERATVAVLRRKLDQRAEGIGYCDSTFTAPDGSVFVCALDAGHRANLHRDASLHYAWDDNAKPPTVERCDECETVGQNCRAHAVADSHGIEHNDMRDEGDARRELIDAAEQIINIGVRPAPNEVDALVSATQRLKAAIEKSRESTA</sequence>
<dbReference type="OrthoDB" id="32456at10239"/>
<dbReference type="RefSeq" id="YP_009274102.1">
    <property type="nucleotide sequence ID" value="NC_030913.1"/>
</dbReference>
<dbReference type="GeneID" id="28800317"/>
<keyword evidence="1" id="KW-0175">Coiled coil</keyword>
<dbReference type="EMBL" id="KU998234">
    <property type="protein sequence ID" value="ANA85368.1"/>
    <property type="molecule type" value="Genomic_DNA"/>
</dbReference>
<dbReference type="KEGG" id="vg:28800317"/>
<gene>
    <name evidence="2" type="primary">63</name>
    <name evidence="2" type="ORF">WIZARD_63</name>
</gene>
<name>A0A160DCJ1_9CAUD</name>
<accession>A0A160DCJ1</accession>
<organism evidence="2 3">
    <name type="scientific">Gordonia phage Wizard</name>
    <dbReference type="NCBI Taxonomy" id="1838083"/>
    <lineage>
        <taxon>Viruses</taxon>
        <taxon>Duplodnaviria</taxon>
        <taxon>Heunggongvirae</taxon>
        <taxon>Uroviricota</taxon>
        <taxon>Caudoviricetes</taxon>
        <taxon>Stackebrandtviridae</taxon>
        <taxon>Frickvirinae</taxon>
        <taxon>Wizardvirus</taxon>
        <taxon>Wizardvirus wizard</taxon>
    </lineage>
</organism>